<sequence>MTNEDAKGLPAGVSAPATRALAAAGITTLDAAAALSDRELLALHGVGPKAVRLIREAAR</sequence>
<accession>A0A4S8PAN0</accession>
<evidence type="ECO:0008006" key="3">
    <source>
        <dbReference type="Google" id="ProtNLM"/>
    </source>
</evidence>
<reference evidence="1 2" key="1">
    <citation type="journal article" date="2018" name="Int. J. Syst. Evol. Microbiol.">
        <title>Glycomyces paridis sp. nov., isolated from the medicinal plant Paris polyphylla.</title>
        <authorList>
            <person name="Fang X.M."/>
            <person name="Bai J.L."/>
            <person name="Su J."/>
            <person name="Zhao L.L."/>
            <person name="Liu H.Y."/>
            <person name="Ma B.P."/>
            <person name="Zhang Y.Q."/>
            <person name="Yu L.Y."/>
        </authorList>
    </citation>
    <scope>NUCLEOTIDE SEQUENCE [LARGE SCALE GENOMIC DNA]</scope>
    <source>
        <strain evidence="1 2">CPCC 204357</strain>
    </source>
</reference>
<name>A0A4S8PAN0_9ACTN</name>
<dbReference type="AlphaFoldDB" id="A0A4S8PAN0"/>
<organism evidence="1 2">
    <name type="scientific">Glycomyces paridis</name>
    <dbReference type="NCBI Taxonomy" id="2126555"/>
    <lineage>
        <taxon>Bacteria</taxon>
        <taxon>Bacillati</taxon>
        <taxon>Actinomycetota</taxon>
        <taxon>Actinomycetes</taxon>
        <taxon>Glycomycetales</taxon>
        <taxon>Glycomycetaceae</taxon>
        <taxon>Glycomyces</taxon>
    </lineage>
</organism>
<gene>
    <name evidence="1" type="ORF">E9998_19065</name>
</gene>
<comment type="caution">
    <text evidence="1">The sequence shown here is derived from an EMBL/GenBank/DDBJ whole genome shotgun (WGS) entry which is preliminary data.</text>
</comment>
<keyword evidence="2" id="KW-1185">Reference proteome</keyword>
<evidence type="ECO:0000313" key="2">
    <source>
        <dbReference type="Proteomes" id="UP000305792"/>
    </source>
</evidence>
<protein>
    <recommendedName>
        <fullName evidence="3">DNA-binding protein</fullName>
    </recommendedName>
</protein>
<evidence type="ECO:0000313" key="1">
    <source>
        <dbReference type="EMBL" id="THV26202.1"/>
    </source>
</evidence>
<proteinExistence type="predicted"/>
<dbReference type="EMBL" id="STGX01000015">
    <property type="protein sequence ID" value="THV26202.1"/>
    <property type="molecule type" value="Genomic_DNA"/>
</dbReference>
<dbReference type="Proteomes" id="UP000305792">
    <property type="component" value="Unassembled WGS sequence"/>
</dbReference>
<dbReference type="Gene3D" id="1.10.150.20">
    <property type="entry name" value="5' to 3' exonuclease, C-terminal subdomain"/>
    <property type="match status" value="1"/>
</dbReference>
<dbReference type="SUPFAM" id="SSF47794">
    <property type="entry name" value="Rad51 N-terminal domain-like"/>
    <property type="match status" value="1"/>
</dbReference>
<dbReference type="GO" id="GO:0000166">
    <property type="term" value="F:nucleotide binding"/>
    <property type="evidence" value="ECO:0007669"/>
    <property type="project" value="InterPro"/>
</dbReference>
<dbReference type="Pfam" id="PF14520">
    <property type="entry name" value="HHH_5"/>
    <property type="match status" value="1"/>
</dbReference>
<dbReference type="InterPro" id="IPR010995">
    <property type="entry name" value="DNA_repair_Rad51/TF_NusA_a-hlx"/>
</dbReference>
<dbReference type="RefSeq" id="WP_136531279.1">
    <property type="nucleotide sequence ID" value="NZ_STGX01000015.1"/>
</dbReference>